<evidence type="ECO:0000313" key="2">
    <source>
        <dbReference type="Proteomes" id="UP000198942"/>
    </source>
</evidence>
<dbReference type="Proteomes" id="UP000198942">
    <property type="component" value="Unassembled WGS sequence"/>
</dbReference>
<protein>
    <submittedName>
        <fullName evidence="1">Uncharacterized protein</fullName>
    </submittedName>
</protein>
<keyword evidence="2" id="KW-1185">Reference proteome</keyword>
<dbReference type="RefSeq" id="WP_091218239.1">
    <property type="nucleotide sequence ID" value="NZ_FOCL01000011.1"/>
</dbReference>
<proteinExistence type="predicted"/>
<sequence length="75" mass="8441">MLTVQVKLSVEDIINSLPDLNANEVDKLQNAIAVLKNEEALQQAINEGLEDIKHGRVTPHDVVMQEIKARYNYKA</sequence>
<dbReference type="EMBL" id="FOCL01000011">
    <property type="protein sequence ID" value="SEO72648.1"/>
    <property type="molecule type" value="Genomic_DNA"/>
</dbReference>
<gene>
    <name evidence="1" type="ORF">SAMN05192574_111137</name>
</gene>
<organism evidence="1 2">
    <name type="scientific">Mucilaginibacter gossypiicola</name>
    <dbReference type="NCBI Taxonomy" id="551995"/>
    <lineage>
        <taxon>Bacteria</taxon>
        <taxon>Pseudomonadati</taxon>
        <taxon>Bacteroidota</taxon>
        <taxon>Sphingobacteriia</taxon>
        <taxon>Sphingobacteriales</taxon>
        <taxon>Sphingobacteriaceae</taxon>
        <taxon>Mucilaginibacter</taxon>
    </lineage>
</organism>
<dbReference type="OrthoDB" id="1360584at2"/>
<dbReference type="AlphaFoldDB" id="A0A1H8S2U3"/>
<reference evidence="2" key="1">
    <citation type="submission" date="2016-10" db="EMBL/GenBank/DDBJ databases">
        <authorList>
            <person name="Varghese N."/>
            <person name="Submissions S."/>
        </authorList>
    </citation>
    <scope>NUCLEOTIDE SEQUENCE [LARGE SCALE GENOMIC DNA]</scope>
    <source>
        <strain evidence="2">Gh-48</strain>
    </source>
</reference>
<accession>A0A1H8S2U3</accession>
<name>A0A1H8S2U3_9SPHI</name>
<evidence type="ECO:0000313" key="1">
    <source>
        <dbReference type="EMBL" id="SEO72648.1"/>
    </source>
</evidence>
<dbReference type="STRING" id="551995.SAMN05192574_111137"/>